<protein>
    <submittedName>
        <fullName evidence="2">Uncharacterized phage-associated protein</fullName>
    </submittedName>
</protein>
<evidence type="ECO:0000313" key="3">
    <source>
        <dbReference type="Proteomes" id="UP000251241"/>
    </source>
</evidence>
<evidence type="ECO:0000259" key="1">
    <source>
        <dbReference type="Pfam" id="PF13274"/>
    </source>
</evidence>
<dbReference type="RefSeq" id="WP_112375744.1">
    <property type="nucleotide sequence ID" value="NZ_CP069793.1"/>
</dbReference>
<accession>A0A2X2JWS0</accession>
<feature type="domain" description="Antitoxin SocA-like Panacea" evidence="1">
    <location>
        <begin position="29"/>
        <end position="125"/>
    </location>
</feature>
<dbReference type="Proteomes" id="UP000251241">
    <property type="component" value="Unassembled WGS sequence"/>
</dbReference>
<gene>
    <name evidence="2" type="ORF">NCTC11343_04226</name>
</gene>
<proteinExistence type="predicted"/>
<dbReference type="InterPro" id="IPR025272">
    <property type="entry name" value="SocA_Panacea"/>
</dbReference>
<name>A0A2X2JWS0_SPHMU</name>
<evidence type="ECO:0000313" key="2">
    <source>
        <dbReference type="EMBL" id="SPZ92175.1"/>
    </source>
</evidence>
<reference evidence="2 3" key="1">
    <citation type="submission" date="2018-06" db="EMBL/GenBank/DDBJ databases">
        <authorList>
            <consortium name="Pathogen Informatics"/>
            <person name="Doyle S."/>
        </authorList>
    </citation>
    <scope>NUCLEOTIDE SEQUENCE [LARGE SCALE GENOMIC DNA]</scope>
    <source>
        <strain evidence="2 3">NCTC11343</strain>
    </source>
</reference>
<sequence>MYSVNAISDYIINACKLQGNTALNILKHQKLLYYVQAWHLAFYDRPAFNEEFEAWVHGPVNRSIYNSYKDTHSIYSELEIYDVKDTNFYTQLDPPINNHINSILDVYAKFSGSELEEMTHNEDPWINARIGFNPYQICEKVIPKQSMREYYKKRLN</sequence>
<dbReference type="AlphaFoldDB" id="A0A2X2JWS0"/>
<dbReference type="Pfam" id="PF13274">
    <property type="entry name" value="SocA_Panacea"/>
    <property type="match status" value="1"/>
</dbReference>
<dbReference type="EMBL" id="UAUU01000011">
    <property type="protein sequence ID" value="SPZ92175.1"/>
    <property type="molecule type" value="Genomic_DNA"/>
</dbReference>
<organism evidence="2 3">
    <name type="scientific">Sphingobacterium multivorum</name>
    <dbReference type="NCBI Taxonomy" id="28454"/>
    <lineage>
        <taxon>Bacteria</taxon>
        <taxon>Pseudomonadati</taxon>
        <taxon>Bacteroidota</taxon>
        <taxon>Sphingobacteriia</taxon>
        <taxon>Sphingobacteriales</taxon>
        <taxon>Sphingobacteriaceae</taxon>
        <taxon>Sphingobacterium</taxon>
    </lineage>
</organism>
<dbReference type="GeneID" id="97182022"/>